<dbReference type="InterPro" id="IPR050131">
    <property type="entry name" value="Peptidase_S8_subtilisin-like"/>
</dbReference>
<dbReference type="InterPro" id="IPR023828">
    <property type="entry name" value="Peptidase_S8_Ser-AS"/>
</dbReference>
<dbReference type="GO" id="GO:0004252">
    <property type="term" value="F:serine-type endopeptidase activity"/>
    <property type="evidence" value="ECO:0007669"/>
    <property type="project" value="UniProtKB-UniRule"/>
</dbReference>
<dbReference type="InterPro" id="IPR036852">
    <property type="entry name" value="Peptidase_S8/S53_dom_sf"/>
</dbReference>
<evidence type="ECO:0000256" key="3">
    <source>
        <dbReference type="ARBA" id="ARBA00022801"/>
    </source>
</evidence>
<reference evidence="10" key="1">
    <citation type="journal article" date="2014" name="Int. J. Syst. Evol. Microbiol.">
        <title>Complete genome sequence of Corynebacterium casei LMG S-19264T (=DSM 44701T), isolated from a smear-ripened cheese.</title>
        <authorList>
            <consortium name="US DOE Joint Genome Institute (JGI-PGF)"/>
            <person name="Walter F."/>
            <person name="Albersmeier A."/>
            <person name="Kalinowski J."/>
            <person name="Ruckert C."/>
        </authorList>
    </citation>
    <scope>NUCLEOTIDE SEQUENCE</scope>
    <source>
        <strain evidence="10">JCM 3051</strain>
    </source>
</reference>
<dbReference type="Pfam" id="PF00082">
    <property type="entry name" value="Peptidase_S8"/>
    <property type="match status" value="1"/>
</dbReference>
<evidence type="ECO:0000256" key="7">
    <source>
        <dbReference type="SAM" id="MobiDB-lite"/>
    </source>
</evidence>
<dbReference type="PROSITE" id="PS51892">
    <property type="entry name" value="SUBTILASE"/>
    <property type="match status" value="1"/>
</dbReference>
<dbReference type="PROSITE" id="PS00138">
    <property type="entry name" value="SUBTILASE_SER"/>
    <property type="match status" value="1"/>
</dbReference>
<organism evidence="10 11">
    <name type="scientific">Promicromonospora citrea</name>
    <dbReference type="NCBI Taxonomy" id="43677"/>
    <lineage>
        <taxon>Bacteria</taxon>
        <taxon>Bacillati</taxon>
        <taxon>Actinomycetota</taxon>
        <taxon>Actinomycetes</taxon>
        <taxon>Micrococcales</taxon>
        <taxon>Promicromonosporaceae</taxon>
        <taxon>Promicromonospora</taxon>
    </lineage>
</organism>
<dbReference type="PRINTS" id="PR00723">
    <property type="entry name" value="SUBTILISIN"/>
</dbReference>
<reference evidence="10" key="2">
    <citation type="submission" date="2020-09" db="EMBL/GenBank/DDBJ databases">
        <authorList>
            <person name="Sun Q."/>
            <person name="Ohkuma M."/>
        </authorList>
    </citation>
    <scope>NUCLEOTIDE SEQUENCE</scope>
    <source>
        <strain evidence="10">JCM 3051</strain>
    </source>
</reference>
<keyword evidence="2 6" id="KW-0645">Protease</keyword>
<evidence type="ECO:0000256" key="6">
    <source>
        <dbReference type="PROSITE-ProRule" id="PRU01240"/>
    </source>
</evidence>
<gene>
    <name evidence="10" type="ORF">GCM10010102_29380</name>
</gene>
<feature type="signal peptide" evidence="8">
    <location>
        <begin position="1"/>
        <end position="32"/>
    </location>
</feature>
<evidence type="ECO:0000256" key="1">
    <source>
        <dbReference type="ARBA" id="ARBA00011073"/>
    </source>
</evidence>
<comment type="caution">
    <text evidence="10">The sequence shown here is derived from an EMBL/GenBank/DDBJ whole genome shotgun (WGS) entry which is preliminary data.</text>
</comment>
<keyword evidence="11" id="KW-1185">Reference proteome</keyword>
<dbReference type="InterPro" id="IPR000209">
    <property type="entry name" value="Peptidase_S8/S53_dom"/>
</dbReference>
<name>A0A8H9GL95_9MICO</name>
<protein>
    <recommendedName>
        <fullName evidence="9">Peptidase S8/S53 domain-containing protein</fullName>
    </recommendedName>
</protein>
<dbReference type="Gene3D" id="2.130.10.10">
    <property type="entry name" value="YVTN repeat-like/Quinoprotein amine dehydrogenase"/>
    <property type="match status" value="4"/>
</dbReference>
<dbReference type="InterPro" id="IPR015500">
    <property type="entry name" value="Peptidase_S8_subtilisin-rel"/>
</dbReference>
<feature type="domain" description="Peptidase S8/S53" evidence="9">
    <location>
        <begin position="178"/>
        <end position="618"/>
    </location>
</feature>
<keyword evidence="4 6" id="KW-0720">Serine protease</keyword>
<comment type="similarity">
    <text evidence="1 6">Belongs to the peptidase S8 family.</text>
</comment>
<evidence type="ECO:0000259" key="9">
    <source>
        <dbReference type="Pfam" id="PF00082"/>
    </source>
</evidence>
<sequence>MHSQRSGRSRGLLATSALASASLVLSSGAAFAAPDSPPGDPVRVIVELDTPTAADVVGQEELAAARSTGSVSASARSAFAADYRAAVEEVTDAQETVTARIEREGVELEDAETVTGLLSAVVATVDPADLDELRSAPGVARVTEAAAVRILGGEANIPATRAPQVWKRTDADGAAVRGTGRTVAIIDTGIDYTLADLGGGFGPGHRVVGGYDFANDDADPMDDHMHGTHVAGIVGAGGANLTGMAPDVTFTAWKALDFRGAGTTDDLLLALEAATDPLGDHPADVVNMSLGTPGDGTDPLGRASTEAVRQGVVVVAAAGNSGPYGQTIGSPAAAEGVLAVGAQVTGVADPTLTLLGTGPGKGKGKGPGKQERPLDVTRFPMSANPPTKGLTARLVDVGDGLEEEDYEQAGDVRGAIVVMQSLAVGSLGEVEGPHLQQALLAEEHGAAGALLYTPSPTDPAGEGDVGPQGAASVLSGGGFDLRRERLVMMNIDSSLYQTFKDEVLAGTARATIGSVDQTDRVTDFSSRGPSDAMTLKPEIVAPGFEIMSDIPAELGVEGDQYRLSGTSMAAPHVAGAAALLAQARPELSGEQLRATLVGSAQPLVSTDADASPSAQGAGKLDVAAAVDQRVTASPDALSLGLADMGGDATRTSTVVLRNAGTKAVTVRLAAEPSADSTGTARLSARTVRIPAGRSASVDLTVTPRTGVVDAETSGVVVGTVSDGSTVRVPYASYVRPLQVQASPTLATGSTEVFVHAPMAPEAPPTVRATAPSGEQYTTALTTVAGNPGWFRGTVPLDEPGTYGLDARATITGRTVTGTGGVQSEGADQAGGWAQVGLSGTARELAVSPTAPGTGLAMTSSGVHPFVTTDQGATWERVRSMPVADGWGIPVADTATPGGFYVALNGAVGQVVLDPSYAGRIVHTPDAGRTWTVLPFPDVAIDELVAQGDALAAVTSDGLYLSRDGGQRWRHVAPAWTGFVNGAAFAGDHLLISTFDGVYRVADVLSGGSEVTQTYATTDYVDRPQGVVADGSAAAVVLGDGVAMTSRDSGATWTTGADTGQSYVTVTTLTEGTVYAMGLTTYSTSTDLGVTWDTHPLPVYGPLATDVDHWPGTPAEHLVVAMEGAGYYETQDGETWTKTGVSGSDVTGVHAGVDAEGEPVLRAVDYEGLHQRSLADLDEGSQDWGSIGHEGIIGRQVTAVTQSPLGDHDVWAVGSTANGLSRILTTGAGGTDADLEQVGPYSSFTPTTVAVSPHDEDTVLVGYQTPYEAGILVSTDRFETWTTYNLRAVVEQIVPDPADPRRLWLATSTGLYRADDLGAKRTRMTEDAARSVWVDPADPRRVVVGEQPGIRVSRDGGTTFVAAEVPNSSAAVTEFAAVEVPDGRELLVAGAARWRPYGLAANGAGVLVSADGGATWAAASKGLTAMSVRSLTVSPDGAWVYAGTDEGGVHRTAVRDLVPEGAQPGATTTTVEAPASVHLLEPFRVKVAVASSGKGSSGTPAGTVTVTVAREGDRHPYERTVKLRKGTAKILVPPLLRSGDHTITAQYAGSDDHDASEATSALEVRRR</sequence>
<evidence type="ECO:0000313" key="11">
    <source>
        <dbReference type="Proteomes" id="UP000655589"/>
    </source>
</evidence>
<dbReference type="Gene3D" id="3.40.50.200">
    <property type="entry name" value="Peptidase S8/S53 domain"/>
    <property type="match status" value="2"/>
</dbReference>
<dbReference type="SUPFAM" id="SSF52025">
    <property type="entry name" value="PA domain"/>
    <property type="match status" value="1"/>
</dbReference>
<dbReference type="InterPro" id="IPR022398">
    <property type="entry name" value="Peptidase_S8_His-AS"/>
</dbReference>
<dbReference type="Gene3D" id="3.50.30.30">
    <property type="match status" value="1"/>
</dbReference>
<feature type="active site" description="Charge relay system" evidence="5 6">
    <location>
        <position position="187"/>
    </location>
</feature>
<accession>A0A8H9GL95</accession>
<dbReference type="RefSeq" id="WP_171105275.1">
    <property type="nucleotide sequence ID" value="NZ_BMPT01000012.1"/>
</dbReference>
<evidence type="ECO:0000256" key="8">
    <source>
        <dbReference type="SAM" id="SignalP"/>
    </source>
</evidence>
<dbReference type="InterPro" id="IPR046450">
    <property type="entry name" value="PA_dom_sf"/>
</dbReference>
<evidence type="ECO:0000313" key="10">
    <source>
        <dbReference type="EMBL" id="GGM32054.1"/>
    </source>
</evidence>
<feature type="chain" id="PRO_5034089627" description="Peptidase S8/S53 domain-containing protein" evidence="8">
    <location>
        <begin position="33"/>
        <end position="1566"/>
    </location>
</feature>
<feature type="active site" description="Charge relay system" evidence="5 6">
    <location>
        <position position="567"/>
    </location>
</feature>
<keyword evidence="8" id="KW-0732">Signal</keyword>
<dbReference type="EMBL" id="BMPT01000012">
    <property type="protein sequence ID" value="GGM32054.1"/>
    <property type="molecule type" value="Genomic_DNA"/>
</dbReference>
<dbReference type="PANTHER" id="PTHR43806:SF65">
    <property type="entry name" value="SERINE PROTEASE APRX"/>
    <property type="match status" value="1"/>
</dbReference>
<evidence type="ECO:0000256" key="4">
    <source>
        <dbReference type="ARBA" id="ARBA00022825"/>
    </source>
</evidence>
<feature type="active site" description="Charge relay system" evidence="5 6">
    <location>
        <position position="226"/>
    </location>
</feature>
<dbReference type="PROSITE" id="PS00137">
    <property type="entry name" value="SUBTILASE_HIS"/>
    <property type="match status" value="1"/>
</dbReference>
<evidence type="ECO:0000256" key="5">
    <source>
        <dbReference type="PIRSR" id="PIRSR615500-1"/>
    </source>
</evidence>
<dbReference type="InterPro" id="IPR015943">
    <property type="entry name" value="WD40/YVTN_repeat-like_dom_sf"/>
</dbReference>
<dbReference type="SUPFAM" id="SSF110296">
    <property type="entry name" value="Oligoxyloglucan reducing end-specific cellobiohydrolase"/>
    <property type="match status" value="2"/>
</dbReference>
<dbReference type="PANTHER" id="PTHR43806">
    <property type="entry name" value="PEPTIDASE S8"/>
    <property type="match status" value="1"/>
</dbReference>
<keyword evidence="3 6" id="KW-0378">Hydrolase</keyword>
<feature type="region of interest" description="Disordered" evidence="7">
    <location>
        <begin position="1544"/>
        <end position="1566"/>
    </location>
</feature>
<dbReference type="GO" id="GO:0006508">
    <property type="term" value="P:proteolysis"/>
    <property type="evidence" value="ECO:0007669"/>
    <property type="project" value="UniProtKB-KW"/>
</dbReference>
<dbReference type="CDD" id="cd15482">
    <property type="entry name" value="Sialidase_non-viral"/>
    <property type="match status" value="1"/>
</dbReference>
<proteinExistence type="inferred from homology"/>
<dbReference type="SUPFAM" id="SSF52743">
    <property type="entry name" value="Subtilisin-like"/>
    <property type="match status" value="1"/>
</dbReference>
<evidence type="ECO:0000256" key="2">
    <source>
        <dbReference type="ARBA" id="ARBA00022670"/>
    </source>
</evidence>
<dbReference type="Proteomes" id="UP000655589">
    <property type="component" value="Unassembled WGS sequence"/>
</dbReference>